<gene>
    <name evidence="1" type="ORF">PEVE_00025607</name>
</gene>
<proteinExistence type="predicted"/>
<evidence type="ECO:0000313" key="1">
    <source>
        <dbReference type="EMBL" id="CAH3025294.1"/>
    </source>
</evidence>
<protein>
    <submittedName>
        <fullName evidence="1">Uncharacterized protein</fullName>
    </submittedName>
</protein>
<dbReference type="Proteomes" id="UP001159427">
    <property type="component" value="Unassembled WGS sequence"/>
</dbReference>
<comment type="caution">
    <text evidence="1">The sequence shown here is derived from an EMBL/GenBank/DDBJ whole genome shotgun (WGS) entry which is preliminary data.</text>
</comment>
<accession>A0ABN8M9S0</accession>
<keyword evidence="2" id="KW-1185">Reference proteome</keyword>
<sequence>MTSPSPAARPAIGEQVAPTYSSLPDQPTNRSKACQVKTAVLLGSSSSIADSKAVNETLEVWLGYCIDLAVHTISIPSLRILSVVQIIDSIRSQYPSSTARKLAQFVGKVISMGFVFGNVTRIMTRYSHFDILRSPTKKKKKKIPCRVQL</sequence>
<evidence type="ECO:0000313" key="2">
    <source>
        <dbReference type="Proteomes" id="UP001159427"/>
    </source>
</evidence>
<reference evidence="1 2" key="1">
    <citation type="submission" date="2022-05" db="EMBL/GenBank/DDBJ databases">
        <authorList>
            <consortium name="Genoscope - CEA"/>
            <person name="William W."/>
        </authorList>
    </citation>
    <scope>NUCLEOTIDE SEQUENCE [LARGE SCALE GENOMIC DNA]</scope>
</reference>
<dbReference type="EMBL" id="CALNXI010000345">
    <property type="protein sequence ID" value="CAH3025294.1"/>
    <property type="molecule type" value="Genomic_DNA"/>
</dbReference>
<organism evidence="1 2">
    <name type="scientific">Porites evermanni</name>
    <dbReference type="NCBI Taxonomy" id="104178"/>
    <lineage>
        <taxon>Eukaryota</taxon>
        <taxon>Metazoa</taxon>
        <taxon>Cnidaria</taxon>
        <taxon>Anthozoa</taxon>
        <taxon>Hexacorallia</taxon>
        <taxon>Scleractinia</taxon>
        <taxon>Fungiina</taxon>
        <taxon>Poritidae</taxon>
        <taxon>Porites</taxon>
    </lineage>
</organism>
<name>A0ABN8M9S0_9CNID</name>